<dbReference type="PANTHER" id="PTHR39550:SF1">
    <property type="entry name" value="SLL0658 PROTEIN"/>
    <property type="match status" value="1"/>
</dbReference>
<evidence type="ECO:0000313" key="2">
    <source>
        <dbReference type="Proteomes" id="UP000182573"/>
    </source>
</evidence>
<organism evidence="1 2">
    <name type="scientific">Haloarcula vallismortis</name>
    <name type="common">Halobacterium vallismortis</name>
    <dbReference type="NCBI Taxonomy" id="28442"/>
    <lineage>
        <taxon>Archaea</taxon>
        <taxon>Methanobacteriati</taxon>
        <taxon>Methanobacteriota</taxon>
        <taxon>Stenosarchaea group</taxon>
        <taxon>Halobacteria</taxon>
        <taxon>Halobacteriales</taxon>
        <taxon>Haloarculaceae</taxon>
        <taxon>Haloarcula</taxon>
    </lineage>
</organism>
<gene>
    <name evidence="1" type="ORF">SAMN05443574_13717</name>
</gene>
<dbReference type="InterPro" id="IPR021799">
    <property type="entry name" value="PIN-like_prokaryotic"/>
</dbReference>
<sequence length="168" mass="18012">MTGADIPPNPSVLNTTVLSNFAYIDQLWVVAGLAGICAVPVVREELEHGVDDHPYLQSALNVLDDEIPVTTISDTVANREAVVSSHLDPGEAQAFAVADAHDGRLLTDDGDARSFAKDQGVTVVGSVGVLLAAIDAGKIDEETADKWLSTWIDEIGYYVPYQTISKYR</sequence>
<protein>
    <submittedName>
        <fullName evidence="1">Predicted nucleic acid-binding protein, contains PIN domain</fullName>
    </submittedName>
</protein>
<name>A0A1H3B600_HALVA</name>
<reference evidence="1 2" key="1">
    <citation type="submission" date="2016-10" db="EMBL/GenBank/DDBJ databases">
        <authorList>
            <person name="de Groot N.N."/>
        </authorList>
    </citation>
    <scope>NUCLEOTIDE SEQUENCE [LARGE SCALE GENOMIC DNA]</scope>
    <source>
        <strain evidence="1 2">DSM 3756</strain>
    </source>
</reference>
<dbReference type="PANTHER" id="PTHR39550">
    <property type="entry name" value="SLL0658 PROTEIN"/>
    <property type="match status" value="1"/>
</dbReference>
<dbReference type="EMBL" id="FNOF01000037">
    <property type="protein sequence ID" value="SDX36824.1"/>
    <property type="molecule type" value="Genomic_DNA"/>
</dbReference>
<dbReference type="Proteomes" id="UP000182573">
    <property type="component" value="Unassembled WGS sequence"/>
</dbReference>
<dbReference type="RefSeq" id="WP_004515214.1">
    <property type="nucleotide sequence ID" value="NZ_FNOF01000037.1"/>
</dbReference>
<accession>A0A1H3B600</accession>
<dbReference type="AlphaFoldDB" id="A0A1H3B600"/>
<dbReference type="InterPro" id="IPR029060">
    <property type="entry name" value="PIN-like_dom_sf"/>
</dbReference>
<proteinExistence type="predicted"/>
<dbReference type="SUPFAM" id="SSF88723">
    <property type="entry name" value="PIN domain-like"/>
    <property type="match status" value="1"/>
</dbReference>
<dbReference type="Pfam" id="PF11848">
    <property type="entry name" value="DUF3368"/>
    <property type="match status" value="1"/>
</dbReference>
<evidence type="ECO:0000313" key="1">
    <source>
        <dbReference type="EMBL" id="SDX36824.1"/>
    </source>
</evidence>